<name>A0A1W0CCU5_9NEIS</name>
<dbReference type="AlphaFoldDB" id="A0A1W0CCU5"/>
<gene>
    <name evidence="1" type="ORF">B0T45_21485</name>
</gene>
<evidence type="ECO:0000313" key="2">
    <source>
        <dbReference type="Proteomes" id="UP000192721"/>
    </source>
</evidence>
<comment type="caution">
    <text evidence="1">The sequence shown here is derived from an EMBL/GenBank/DDBJ whole genome shotgun (WGS) entry which is preliminary data.</text>
</comment>
<organism evidence="1 2">
    <name type="scientific">Chromobacterium haemolyticum</name>
    <dbReference type="NCBI Taxonomy" id="394935"/>
    <lineage>
        <taxon>Bacteria</taxon>
        <taxon>Pseudomonadati</taxon>
        <taxon>Pseudomonadota</taxon>
        <taxon>Betaproteobacteria</taxon>
        <taxon>Neisseriales</taxon>
        <taxon>Chromobacteriaceae</taxon>
        <taxon>Chromobacterium</taxon>
    </lineage>
</organism>
<evidence type="ECO:0000313" key="1">
    <source>
        <dbReference type="EMBL" id="OQS32577.1"/>
    </source>
</evidence>
<dbReference type="EMBL" id="MUKV01000045">
    <property type="protein sequence ID" value="OQS32577.1"/>
    <property type="molecule type" value="Genomic_DNA"/>
</dbReference>
<sequence length="104" mass="10800">MSAQALRASVSDADLIARLRAIPGSDHLINALLGEGLEVVVQLPAPSYDFGMIRLDEARALLSLVLEPLLEGGEPDEAQLLPALQVAARLLAEAAAGFSSKGAI</sequence>
<dbReference type="RefSeq" id="WP_081556898.1">
    <property type="nucleotide sequence ID" value="NZ_MUKV01000045.1"/>
</dbReference>
<proteinExistence type="predicted"/>
<accession>A0A1W0CCU5</accession>
<dbReference type="Proteomes" id="UP000192721">
    <property type="component" value="Unassembled WGS sequence"/>
</dbReference>
<reference evidence="1 2" key="1">
    <citation type="submission" date="2017-02" db="EMBL/GenBank/DDBJ databases">
        <title>Chromobacterium haemolyticum H5244.</title>
        <authorList>
            <person name="Gulvik C.A."/>
        </authorList>
    </citation>
    <scope>NUCLEOTIDE SEQUENCE [LARGE SCALE GENOMIC DNA]</scope>
    <source>
        <strain evidence="1 2">H5244</strain>
    </source>
</reference>
<protein>
    <submittedName>
        <fullName evidence="1">Uncharacterized protein</fullName>
    </submittedName>
</protein>